<name>A0ACB0XUX4_MELEN</name>
<dbReference type="Proteomes" id="UP001497535">
    <property type="component" value="Unassembled WGS sequence"/>
</dbReference>
<accession>A0ACB0XUX4</accession>
<protein>
    <submittedName>
        <fullName evidence="1">Uncharacterized protein</fullName>
    </submittedName>
</protein>
<reference evidence="1" key="1">
    <citation type="submission" date="2023-11" db="EMBL/GenBank/DDBJ databases">
        <authorList>
            <person name="Poullet M."/>
        </authorList>
    </citation>
    <scope>NUCLEOTIDE SEQUENCE</scope>
    <source>
        <strain evidence="1">E1834</strain>
    </source>
</reference>
<organism evidence="1 2">
    <name type="scientific">Meloidogyne enterolobii</name>
    <name type="common">Root-knot nematode worm</name>
    <name type="synonym">Meloidogyne mayaguensis</name>
    <dbReference type="NCBI Taxonomy" id="390850"/>
    <lineage>
        <taxon>Eukaryota</taxon>
        <taxon>Metazoa</taxon>
        <taxon>Ecdysozoa</taxon>
        <taxon>Nematoda</taxon>
        <taxon>Chromadorea</taxon>
        <taxon>Rhabditida</taxon>
        <taxon>Tylenchina</taxon>
        <taxon>Tylenchomorpha</taxon>
        <taxon>Tylenchoidea</taxon>
        <taxon>Meloidogynidae</taxon>
        <taxon>Meloidogyninae</taxon>
        <taxon>Meloidogyne</taxon>
    </lineage>
</organism>
<sequence>MDVKEDWQLTKDSSACIFNFFLQISMHTVVLVFQLRYTPCGPTNGCVLFLHYSSRFLCHRAFSNGYRCEIIKERCNYIFGLGIFLLINFLLFFKEFFCFGF</sequence>
<comment type="caution">
    <text evidence="1">The sequence shown here is derived from an EMBL/GenBank/DDBJ whole genome shotgun (WGS) entry which is preliminary data.</text>
</comment>
<dbReference type="EMBL" id="CAVMJV010000003">
    <property type="protein sequence ID" value="CAK5018835.1"/>
    <property type="molecule type" value="Genomic_DNA"/>
</dbReference>
<gene>
    <name evidence="1" type="ORF">MENTE1834_LOCUS3961</name>
</gene>
<proteinExistence type="predicted"/>
<keyword evidence="2" id="KW-1185">Reference proteome</keyword>
<evidence type="ECO:0000313" key="2">
    <source>
        <dbReference type="Proteomes" id="UP001497535"/>
    </source>
</evidence>
<evidence type="ECO:0000313" key="1">
    <source>
        <dbReference type="EMBL" id="CAK5018835.1"/>
    </source>
</evidence>